<dbReference type="EMBL" id="CP001650">
    <property type="protein sequence ID" value="ADF53795.1"/>
    <property type="molecule type" value="Genomic_DNA"/>
</dbReference>
<dbReference type="OrthoDB" id="1491481at2"/>
<feature type="signal peptide" evidence="1">
    <location>
        <begin position="1"/>
        <end position="22"/>
    </location>
</feature>
<sequence length="381" mass="41355">MKAIIKKLYFTGLMGILVVCNACQEDEVFENEIVEGAEPSADFSGSSGSLEVNFTNLSEDGDSYYWEFGDGGSSSENSPTHIYANAGTYNVTLNARSAAGYSDSMSKELFVAGPSSAAFSVENEFKLIRRFDASGSQNAASFSWDFGDGSAHETAMVLTHEFPAEGSYEVSLTVVGLLGDTKVLIKTIDVYEEEINLLEGSDMENSAKAFWTNWSSQNSNPPEFGYTGDGPEEGEGASLRFNNFTAPQDNSVNQLIYQEVNVTAGGKYRLEAKVKAPEGAYQTYIQFYISKDPNTWIEDVSNPDTNHFLALNTWHGWMGPVDGDLYQAVQANGGYGLGASTGGIYTATETGKLYIGIQVGTWSGYSNGDILVDEVKFIRVE</sequence>
<dbReference type="RefSeq" id="WP_013072883.1">
    <property type="nucleotide sequence ID" value="NC_014041.1"/>
</dbReference>
<dbReference type="KEGG" id="zpr:ZPR_3479"/>
<keyword evidence="1" id="KW-0732">Signal</keyword>
<dbReference type="InterPro" id="IPR000601">
    <property type="entry name" value="PKD_dom"/>
</dbReference>
<gene>
    <name evidence="3" type="ordered locus">ZPR_3479</name>
</gene>
<dbReference type="InterPro" id="IPR035986">
    <property type="entry name" value="PKD_dom_sf"/>
</dbReference>
<dbReference type="InterPro" id="IPR022409">
    <property type="entry name" value="PKD/Chitinase_dom"/>
</dbReference>
<evidence type="ECO:0000256" key="1">
    <source>
        <dbReference type="SAM" id="SignalP"/>
    </source>
</evidence>
<evidence type="ECO:0000313" key="4">
    <source>
        <dbReference type="Proteomes" id="UP000001654"/>
    </source>
</evidence>
<dbReference type="AlphaFoldDB" id="D5BJU7"/>
<dbReference type="Gene3D" id="2.60.120.260">
    <property type="entry name" value="Galactose-binding domain-like"/>
    <property type="match status" value="1"/>
</dbReference>
<dbReference type="eggNOG" id="COG3291">
    <property type="taxonomic scope" value="Bacteria"/>
</dbReference>
<organism evidence="3 4">
    <name type="scientific">Zunongwangia profunda (strain DSM 18752 / CCTCC AB 206139 / SM-A87)</name>
    <name type="common">Wangia profunda</name>
    <dbReference type="NCBI Taxonomy" id="655815"/>
    <lineage>
        <taxon>Bacteria</taxon>
        <taxon>Pseudomonadati</taxon>
        <taxon>Bacteroidota</taxon>
        <taxon>Flavobacteriia</taxon>
        <taxon>Flavobacteriales</taxon>
        <taxon>Flavobacteriaceae</taxon>
        <taxon>Zunongwangia</taxon>
    </lineage>
</organism>
<dbReference type="HOGENOM" id="CLU_725517_0_0_10"/>
<feature type="domain" description="PKD" evidence="2">
    <location>
        <begin position="63"/>
        <end position="118"/>
    </location>
</feature>
<proteinExistence type="predicted"/>
<dbReference type="Gene3D" id="2.60.40.10">
    <property type="entry name" value="Immunoglobulins"/>
    <property type="match status" value="2"/>
</dbReference>
<accession>D5BJU7</accession>
<dbReference type="Pfam" id="PF18911">
    <property type="entry name" value="PKD_4"/>
    <property type="match status" value="2"/>
</dbReference>
<dbReference type="Proteomes" id="UP000001654">
    <property type="component" value="Chromosome"/>
</dbReference>
<name>D5BJU7_ZUNPS</name>
<reference evidence="3 4" key="1">
    <citation type="journal article" date="2010" name="BMC Genomics">
        <title>The complete genome of Zunongwangia profunda SM-A87 reveals its adaptation to the deep-sea environment and ecological role in sedimentary organic nitrogen degradation.</title>
        <authorList>
            <person name="Qin Q.L."/>
            <person name="Zhang X.Y."/>
            <person name="Wang X.M."/>
            <person name="Liu G.M."/>
            <person name="Chen X.L."/>
            <person name="Xie B.B."/>
            <person name="Dang H.Y."/>
            <person name="Zhou B.C."/>
            <person name="Yu J."/>
            <person name="Zhang Y.Z."/>
        </authorList>
    </citation>
    <scope>NUCLEOTIDE SEQUENCE [LARGE SCALE GENOMIC DNA]</scope>
    <source>
        <strain evidence="4">DSM 18752 / CCTCC AB 206139 / SM-A87</strain>
    </source>
</reference>
<evidence type="ECO:0000313" key="3">
    <source>
        <dbReference type="EMBL" id="ADF53795.1"/>
    </source>
</evidence>
<protein>
    <submittedName>
        <fullName evidence="3">Cell surface protein</fullName>
    </submittedName>
</protein>
<dbReference type="InterPro" id="IPR013783">
    <property type="entry name" value="Ig-like_fold"/>
</dbReference>
<dbReference type="SMART" id="SM00089">
    <property type="entry name" value="PKD"/>
    <property type="match status" value="2"/>
</dbReference>
<feature type="chain" id="PRO_5003069927" evidence="1">
    <location>
        <begin position="23"/>
        <end position="381"/>
    </location>
</feature>
<dbReference type="PROSITE" id="PS50093">
    <property type="entry name" value="PKD"/>
    <property type="match status" value="2"/>
</dbReference>
<dbReference type="CDD" id="cd00146">
    <property type="entry name" value="PKD"/>
    <property type="match status" value="2"/>
</dbReference>
<dbReference type="SUPFAM" id="SSF49299">
    <property type="entry name" value="PKD domain"/>
    <property type="match status" value="2"/>
</dbReference>
<keyword evidence="4" id="KW-1185">Reference proteome</keyword>
<evidence type="ECO:0000259" key="2">
    <source>
        <dbReference type="PROSITE" id="PS50093"/>
    </source>
</evidence>
<dbReference type="STRING" id="655815.ZPR_3479"/>
<feature type="domain" description="PKD" evidence="2">
    <location>
        <begin position="131"/>
        <end position="197"/>
    </location>
</feature>